<comment type="caution">
    <text evidence="1">The sequence shown here is derived from an EMBL/GenBank/DDBJ whole genome shotgun (WGS) entry which is preliminary data.</text>
</comment>
<dbReference type="Proteomes" id="UP000279236">
    <property type="component" value="Unassembled WGS sequence"/>
</dbReference>
<dbReference type="AlphaFoldDB" id="A0A427XGG5"/>
<evidence type="ECO:0000313" key="2">
    <source>
        <dbReference type="Proteomes" id="UP000279236"/>
    </source>
</evidence>
<accession>A0A427XGG5</accession>
<dbReference type="GeneID" id="39587465"/>
<evidence type="ECO:0000313" key="1">
    <source>
        <dbReference type="EMBL" id="RSH77857.1"/>
    </source>
</evidence>
<proteinExistence type="predicted"/>
<dbReference type="RefSeq" id="XP_028473004.1">
    <property type="nucleotide sequence ID" value="XM_028618637.1"/>
</dbReference>
<organism evidence="1 2">
    <name type="scientific">Apiotrichum porosum</name>
    <dbReference type="NCBI Taxonomy" id="105984"/>
    <lineage>
        <taxon>Eukaryota</taxon>
        <taxon>Fungi</taxon>
        <taxon>Dikarya</taxon>
        <taxon>Basidiomycota</taxon>
        <taxon>Agaricomycotina</taxon>
        <taxon>Tremellomycetes</taxon>
        <taxon>Trichosporonales</taxon>
        <taxon>Trichosporonaceae</taxon>
        <taxon>Apiotrichum</taxon>
    </lineage>
</organism>
<gene>
    <name evidence="1" type="ORF">EHS24_002922</name>
</gene>
<keyword evidence="2" id="KW-1185">Reference proteome</keyword>
<dbReference type="EMBL" id="RSCE01000014">
    <property type="protein sequence ID" value="RSH77857.1"/>
    <property type="molecule type" value="Genomic_DNA"/>
</dbReference>
<sequence>MRSGQDPALDEHFRKVVQQMTTLNSAVALIVEDFQVHIGKLMPAFKRRLERNQDHPDQLHPLLVALVAAADEFDVIAKGFFCS</sequence>
<name>A0A427XGG5_9TREE</name>
<reference evidence="1 2" key="1">
    <citation type="submission" date="2018-11" db="EMBL/GenBank/DDBJ databases">
        <title>Genome sequence of Apiotrichum porosum DSM 27194.</title>
        <authorList>
            <person name="Aliyu H."/>
            <person name="Gorte O."/>
            <person name="Ochsenreither K."/>
        </authorList>
    </citation>
    <scope>NUCLEOTIDE SEQUENCE [LARGE SCALE GENOMIC DNA]</scope>
    <source>
        <strain evidence="1 2">DSM 27194</strain>
    </source>
</reference>
<protein>
    <submittedName>
        <fullName evidence="1">Uncharacterized protein</fullName>
    </submittedName>
</protein>